<organism evidence="2 3">
    <name type="scientific">Paenibacillus apiarius</name>
    <dbReference type="NCBI Taxonomy" id="46240"/>
    <lineage>
        <taxon>Bacteria</taxon>
        <taxon>Bacillati</taxon>
        <taxon>Bacillota</taxon>
        <taxon>Bacilli</taxon>
        <taxon>Bacillales</taxon>
        <taxon>Paenibacillaceae</taxon>
        <taxon>Paenibacillus</taxon>
    </lineage>
</organism>
<dbReference type="Gene3D" id="2.40.10.220">
    <property type="entry name" value="predicted glycosyltransferase like domains"/>
    <property type="match status" value="1"/>
</dbReference>
<dbReference type="EMBL" id="JAMDLW010000004">
    <property type="protein sequence ID" value="MCY9519076.1"/>
    <property type="molecule type" value="Genomic_DNA"/>
</dbReference>
<comment type="caution">
    <text evidence="2">The sequence shown here is derived from an EMBL/GenBank/DDBJ whole genome shotgun (WGS) entry which is preliminary data.</text>
</comment>
<keyword evidence="3" id="KW-1185">Reference proteome</keyword>
<dbReference type="Pfam" id="PF07238">
    <property type="entry name" value="PilZ"/>
    <property type="match status" value="1"/>
</dbReference>
<dbReference type="Proteomes" id="UP001207626">
    <property type="component" value="Unassembled WGS sequence"/>
</dbReference>
<feature type="domain" description="PilZ" evidence="1">
    <location>
        <begin position="99"/>
        <end position="206"/>
    </location>
</feature>
<name>A0ABT4DSS9_9BACL</name>
<proteinExistence type="predicted"/>
<protein>
    <submittedName>
        <fullName evidence="2">PilZ domain-containing protein</fullName>
    </submittedName>
</protein>
<reference evidence="2 3" key="1">
    <citation type="submission" date="2022-05" db="EMBL/GenBank/DDBJ databases">
        <title>Genome Sequencing of Bee-Associated Microbes.</title>
        <authorList>
            <person name="Dunlap C."/>
        </authorList>
    </citation>
    <scope>NUCLEOTIDE SEQUENCE [LARGE SCALE GENOMIC DNA]</scope>
    <source>
        <strain evidence="2 3">NRRL NRS-1438</strain>
    </source>
</reference>
<dbReference type="RefSeq" id="WP_087434984.1">
    <property type="nucleotide sequence ID" value="NZ_JAMDLV010000003.1"/>
</dbReference>
<dbReference type="InterPro" id="IPR009875">
    <property type="entry name" value="PilZ_domain"/>
</dbReference>
<accession>A0ABT4DSS9</accession>
<evidence type="ECO:0000259" key="1">
    <source>
        <dbReference type="Pfam" id="PF07238"/>
    </source>
</evidence>
<evidence type="ECO:0000313" key="2">
    <source>
        <dbReference type="EMBL" id="MCY9519076.1"/>
    </source>
</evidence>
<gene>
    <name evidence="2" type="ORF">M5X09_05180</name>
</gene>
<sequence>MKDTYVTDTPEHLLGALLHSRTVLEGDSCVATGVLSYMEGDLMEVGLPEFERFELGEAIKVTIYSPVGIFNFTTKVVARHQGSLLIIHPPQQQRKFADKREYPRVDVNKEGVITSRQTMQGEINVLSTPAQIHIQDISLNGLGFTMSTGSALREGMQADAELQLGFVLPCRLHVVRHYPREEEMFCGAKLILNDDESMRSLRAFILREQIKAHIDRKAKREIRG</sequence>
<evidence type="ECO:0000313" key="3">
    <source>
        <dbReference type="Proteomes" id="UP001207626"/>
    </source>
</evidence>